<dbReference type="Proteomes" id="UP001627154">
    <property type="component" value="Unassembled WGS sequence"/>
</dbReference>
<dbReference type="EMBL" id="JBJJXI010000034">
    <property type="protein sequence ID" value="KAL3402687.1"/>
    <property type="molecule type" value="Genomic_DNA"/>
</dbReference>
<evidence type="ECO:0000259" key="1">
    <source>
        <dbReference type="Pfam" id="PF18701"/>
    </source>
</evidence>
<accession>A0ABD2XD49</accession>
<feature type="domain" description="DUF5641" evidence="1">
    <location>
        <begin position="88"/>
        <end position="180"/>
    </location>
</feature>
<dbReference type="Pfam" id="PF18701">
    <property type="entry name" value="DUF5641"/>
    <property type="match status" value="1"/>
</dbReference>
<evidence type="ECO:0000313" key="3">
    <source>
        <dbReference type="Proteomes" id="UP001627154"/>
    </source>
</evidence>
<name>A0ABD2XD49_9HYME</name>
<evidence type="ECO:0000313" key="2">
    <source>
        <dbReference type="EMBL" id="KAL3402687.1"/>
    </source>
</evidence>
<protein>
    <recommendedName>
        <fullName evidence="1">DUF5641 domain-containing protein</fullName>
    </recommendedName>
</protein>
<comment type="caution">
    <text evidence="2">The sequence shown here is derived from an EMBL/GenBank/DDBJ whole genome shotgun (WGS) entry which is preliminary data.</text>
</comment>
<dbReference type="AlphaFoldDB" id="A0ABD2XD49"/>
<proteinExistence type="predicted"/>
<dbReference type="InterPro" id="IPR040676">
    <property type="entry name" value="DUF5641"/>
</dbReference>
<organism evidence="2 3">
    <name type="scientific">Trichogramma kaykai</name>
    <dbReference type="NCBI Taxonomy" id="54128"/>
    <lineage>
        <taxon>Eukaryota</taxon>
        <taxon>Metazoa</taxon>
        <taxon>Ecdysozoa</taxon>
        <taxon>Arthropoda</taxon>
        <taxon>Hexapoda</taxon>
        <taxon>Insecta</taxon>
        <taxon>Pterygota</taxon>
        <taxon>Neoptera</taxon>
        <taxon>Endopterygota</taxon>
        <taxon>Hymenoptera</taxon>
        <taxon>Apocrita</taxon>
        <taxon>Proctotrupomorpha</taxon>
        <taxon>Chalcidoidea</taxon>
        <taxon>Trichogrammatidae</taxon>
        <taxon>Trichogramma</taxon>
    </lineage>
</organism>
<dbReference type="PANTHER" id="PTHR47331">
    <property type="entry name" value="PHD-TYPE DOMAIN-CONTAINING PROTEIN"/>
    <property type="match status" value="1"/>
</dbReference>
<sequence>MGVTWELMIKSVKLALGATLKGDCPQEEVLLTLLIEIEHSVNSRPLTHMSLDSSGAEALTPNHFLIGTSSGQINFPRLSQAKNCTRSDYELSQMYADTFWKRWLREYMPTLALRKKWHKPQPNLQVDDVVLIWSDNSARNTWEKGVITRVLPGKDGHVRVAEVRKSGGNLLLRPCNKLIKFA</sequence>
<keyword evidence="3" id="KW-1185">Reference proteome</keyword>
<gene>
    <name evidence="2" type="ORF">TKK_004611</name>
</gene>
<dbReference type="PANTHER" id="PTHR47331:SF1">
    <property type="entry name" value="GAG-LIKE PROTEIN"/>
    <property type="match status" value="1"/>
</dbReference>
<reference evidence="2 3" key="1">
    <citation type="journal article" date="2024" name="bioRxiv">
        <title>A reference genome for Trichogramma kaykai: A tiny desert-dwelling parasitoid wasp with competing sex-ratio distorters.</title>
        <authorList>
            <person name="Culotta J."/>
            <person name="Lindsey A.R."/>
        </authorList>
    </citation>
    <scope>NUCLEOTIDE SEQUENCE [LARGE SCALE GENOMIC DNA]</scope>
    <source>
        <strain evidence="2 3">KSX58</strain>
    </source>
</reference>